<dbReference type="Proteomes" id="UP000010388">
    <property type="component" value="Chromosome"/>
</dbReference>
<proteinExistence type="predicted"/>
<dbReference type="HOGENOM" id="CLU_1515451_0_0_3"/>
<sequence length="177" mass="19162">MLFNIILLSASIFQSSVGLPQHTEVASVVASSARIYHRDSKGRRIGVLLPSGYRAVSCSTIVANEGVRTTLPTVLLVKVGVTRGATALCQMPGIRLREVFDPEMTFSIGQKPLLQHKTNGGFPVSVYRIPERSSLAPEGYLAAWIFTENKNLVITYSPSQQTTAMALANSIVVSSLR</sequence>
<protein>
    <submittedName>
        <fullName evidence="1">Uncharacterized protein</fullName>
    </submittedName>
</protein>
<dbReference type="AlphaFoldDB" id="K9P4J7"/>
<evidence type="ECO:0000313" key="1">
    <source>
        <dbReference type="EMBL" id="AFY27479.1"/>
    </source>
</evidence>
<name>K9P4J7_CYAGP</name>
<evidence type="ECO:0000313" key="2">
    <source>
        <dbReference type="Proteomes" id="UP000010388"/>
    </source>
</evidence>
<organism evidence="1 2">
    <name type="scientific">Cyanobium gracile (strain ATCC 27147 / PCC 6307)</name>
    <dbReference type="NCBI Taxonomy" id="292564"/>
    <lineage>
        <taxon>Bacteria</taxon>
        <taxon>Bacillati</taxon>
        <taxon>Cyanobacteriota</taxon>
        <taxon>Cyanophyceae</taxon>
        <taxon>Synechococcales</taxon>
        <taxon>Prochlorococcaceae</taxon>
        <taxon>Cyanobium</taxon>
    </lineage>
</organism>
<reference evidence="2" key="1">
    <citation type="journal article" date="2013" name="Proc. Natl. Acad. Sci. U.S.A.">
        <title>Improving the coverage of the cyanobacterial phylum using diversity-driven genome sequencing.</title>
        <authorList>
            <person name="Shih P.M."/>
            <person name="Wu D."/>
            <person name="Latifi A."/>
            <person name="Axen S.D."/>
            <person name="Fewer D.P."/>
            <person name="Talla E."/>
            <person name="Calteau A."/>
            <person name="Cai F."/>
            <person name="Tandeau de Marsac N."/>
            <person name="Rippka R."/>
            <person name="Herdman M."/>
            <person name="Sivonen K."/>
            <person name="Coursin T."/>
            <person name="Laurent T."/>
            <person name="Goodwin L."/>
            <person name="Nolan M."/>
            <person name="Davenport K.W."/>
            <person name="Han C.S."/>
            <person name="Rubin E.M."/>
            <person name="Eisen J.A."/>
            <person name="Woyke T."/>
            <person name="Gugger M."/>
            <person name="Kerfeld C.A."/>
        </authorList>
    </citation>
    <scope>NUCLEOTIDE SEQUENCE [LARGE SCALE GENOMIC DNA]</scope>
    <source>
        <strain evidence="2">ATCC 27147 / PCC 6307</strain>
    </source>
</reference>
<dbReference type="EMBL" id="CP003495">
    <property type="protein sequence ID" value="AFY27479.1"/>
    <property type="molecule type" value="Genomic_DNA"/>
</dbReference>
<dbReference type="KEGG" id="cgc:Cyagr_0280"/>
<accession>K9P4J7</accession>
<gene>
    <name evidence="1" type="ordered locus">Cyagr_0280</name>
</gene>